<keyword evidence="5 9" id="KW-0472">Membrane</keyword>
<dbReference type="InterPro" id="IPR010291">
    <property type="entry name" value="Ion_channel_UNC-93"/>
</dbReference>
<reference evidence="11" key="1">
    <citation type="submission" date="2022-11" db="UniProtKB">
        <authorList>
            <consortium name="WormBaseParasite"/>
        </authorList>
    </citation>
    <scope>IDENTIFICATION</scope>
</reference>
<dbReference type="Pfam" id="PF05978">
    <property type="entry name" value="UNC-93"/>
    <property type="match status" value="2"/>
</dbReference>
<feature type="transmembrane region" description="Helical" evidence="9">
    <location>
        <begin position="170"/>
        <end position="191"/>
    </location>
</feature>
<proteinExistence type="inferred from homology"/>
<dbReference type="PANTHER" id="PTHR23294">
    <property type="entry name" value="ET TRANSLATION PRODUCT-RELATED"/>
    <property type="match status" value="1"/>
</dbReference>
<keyword evidence="4 9" id="KW-1133">Transmembrane helix</keyword>
<evidence type="ECO:0000256" key="7">
    <source>
        <dbReference type="ARBA" id="ARBA00040302"/>
    </source>
</evidence>
<name>A0A914WC74_9BILA</name>
<feature type="transmembrane region" description="Helical" evidence="9">
    <location>
        <begin position="302"/>
        <end position="322"/>
    </location>
</feature>
<evidence type="ECO:0000256" key="1">
    <source>
        <dbReference type="ARBA" id="ARBA00004141"/>
    </source>
</evidence>
<sequence>MDARTWNIFQLGFGFMLVFTGFDTQSFIEETVLSSVSDDTGRVDEHAGYYSLSIIYAVFTVANLMSPPIIAVLGAKWSMAVGGSTYVIFLASFFYINTWLLYFTSALLGFGAALLWNGEGNYLTMNSDEKTAGRHSGIVWALYMSSLISGGIFLTFIFDYSTTHIPQATIRILYAFFAALGVLGVITLALLRSPLKEQLHEQPKQNHIKNLMSTFHLMLTKNMAFLAVVSLYLGMELTFWNGIYTTSLSFTRQFGANENDILAMPLALICGFLLGLGDSCWNTQLYSILAIEYEDQSTQAFAITRFFNALAACAAYFSGSYLKLRFQLSILFFGAVLAAVCFFAAERRAKKDSLDRSAAVIA</sequence>
<dbReference type="InterPro" id="IPR051617">
    <property type="entry name" value="UNC-93-like_regulator"/>
</dbReference>
<keyword evidence="6" id="KW-0325">Glycoprotein</keyword>
<evidence type="ECO:0000256" key="4">
    <source>
        <dbReference type="ARBA" id="ARBA00022989"/>
    </source>
</evidence>
<dbReference type="Proteomes" id="UP000887566">
    <property type="component" value="Unplaced"/>
</dbReference>
<evidence type="ECO:0000256" key="2">
    <source>
        <dbReference type="ARBA" id="ARBA00009172"/>
    </source>
</evidence>
<dbReference type="WBParaSite" id="PSAMB.scaffold3515size17983.g21781.t1">
    <property type="protein sequence ID" value="PSAMB.scaffold3515size17983.g21781.t1"/>
    <property type="gene ID" value="PSAMB.scaffold3515size17983.g21781"/>
</dbReference>
<keyword evidence="3 9" id="KW-0812">Transmembrane</keyword>
<dbReference type="Gene3D" id="1.20.1250.20">
    <property type="entry name" value="MFS general substrate transporter like domains"/>
    <property type="match status" value="1"/>
</dbReference>
<evidence type="ECO:0000256" key="5">
    <source>
        <dbReference type="ARBA" id="ARBA00023136"/>
    </source>
</evidence>
<dbReference type="AlphaFoldDB" id="A0A914WC74"/>
<evidence type="ECO:0000313" key="11">
    <source>
        <dbReference type="WBParaSite" id="PSAMB.scaffold3515size17983.g21781.t1"/>
    </source>
</evidence>
<evidence type="ECO:0000256" key="8">
    <source>
        <dbReference type="ARBA" id="ARBA00041910"/>
    </source>
</evidence>
<feature type="transmembrane region" description="Helical" evidence="9">
    <location>
        <begin position="328"/>
        <end position="345"/>
    </location>
</feature>
<feature type="transmembrane region" description="Helical" evidence="9">
    <location>
        <begin position="100"/>
        <end position="117"/>
    </location>
</feature>
<comment type="subcellular location">
    <subcellularLocation>
        <location evidence="1">Membrane</location>
        <topology evidence="1">Multi-pass membrane protein</topology>
    </subcellularLocation>
</comment>
<comment type="similarity">
    <text evidence="2">Belongs to the unc-93 family.</text>
</comment>
<dbReference type="PANTHER" id="PTHR23294:SF0">
    <property type="entry name" value="UNC93-LIKE PROTEIN MFSD11"/>
    <property type="match status" value="1"/>
</dbReference>
<feature type="transmembrane region" description="Helical" evidence="9">
    <location>
        <begin position="48"/>
        <end position="65"/>
    </location>
</feature>
<evidence type="ECO:0000256" key="6">
    <source>
        <dbReference type="ARBA" id="ARBA00023180"/>
    </source>
</evidence>
<evidence type="ECO:0000256" key="3">
    <source>
        <dbReference type="ARBA" id="ARBA00022692"/>
    </source>
</evidence>
<feature type="transmembrane region" description="Helical" evidence="9">
    <location>
        <begin position="138"/>
        <end position="158"/>
    </location>
</feature>
<evidence type="ECO:0000256" key="9">
    <source>
        <dbReference type="SAM" id="Phobius"/>
    </source>
</evidence>
<keyword evidence="10" id="KW-1185">Reference proteome</keyword>
<dbReference type="InterPro" id="IPR036259">
    <property type="entry name" value="MFS_trans_sf"/>
</dbReference>
<protein>
    <recommendedName>
        <fullName evidence="7">UNC93-like protein MFSD11</fullName>
    </recommendedName>
    <alternativeName>
        <fullName evidence="8">Major facilitator superfamily domain-containing protein 11</fullName>
    </alternativeName>
</protein>
<evidence type="ECO:0000313" key="10">
    <source>
        <dbReference type="Proteomes" id="UP000887566"/>
    </source>
</evidence>
<dbReference type="GO" id="GO:0016020">
    <property type="term" value="C:membrane"/>
    <property type="evidence" value="ECO:0007669"/>
    <property type="project" value="UniProtKB-SubCell"/>
</dbReference>
<organism evidence="10 11">
    <name type="scientific">Plectus sambesii</name>
    <dbReference type="NCBI Taxonomy" id="2011161"/>
    <lineage>
        <taxon>Eukaryota</taxon>
        <taxon>Metazoa</taxon>
        <taxon>Ecdysozoa</taxon>
        <taxon>Nematoda</taxon>
        <taxon>Chromadorea</taxon>
        <taxon>Plectida</taxon>
        <taxon>Plectina</taxon>
        <taxon>Plectoidea</taxon>
        <taxon>Plectidae</taxon>
        <taxon>Plectus</taxon>
    </lineage>
</organism>
<feature type="transmembrane region" description="Helical" evidence="9">
    <location>
        <begin position="261"/>
        <end position="281"/>
    </location>
</feature>
<dbReference type="SUPFAM" id="SSF103473">
    <property type="entry name" value="MFS general substrate transporter"/>
    <property type="match status" value="1"/>
</dbReference>
<accession>A0A914WC74</accession>